<dbReference type="FunFam" id="3.40.50.300:FF:000668">
    <property type="entry name" value="Chromosomal replication initiator protein DnaA"/>
    <property type="match status" value="1"/>
</dbReference>
<dbReference type="CDD" id="cd00009">
    <property type="entry name" value="AAA"/>
    <property type="match status" value="1"/>
</dbReference>
<dbReference type="HAMAP" id="MF_00377">
    <property type="entry name" value="DnaA_bact"/>
    <property type="match status" value="1"/>
</dbReference>
<dbReference type="SUPFAM" id="SSF48295">
    <property type="entry name" value="TrpR-like"/>
    <property type="match status" value="1"/>
</dbReference>
<organism evidence="10">
    <name type="scientific">marine metagenome</name>
    <dbReference type="NCBI Taxonomy" id="408172"/>
    <lineage>
        <taxon>unclassified sequences</taxon>
        <taxon>metagenomes</taxon>
        <taxon>ecological metagenomes</taxon>
    </lineage>
</organism>
<dbReference type="GO" id="GO:0006270">
    <property type="term" value="P:DNA replication initiation"/>
    <property type="evidence" value="ECO:0007669"/>
    <property type="project" value="InterPro"/>
</dbReference>
<dbReference type="Pfam" id="PF08299">
    <property type="entry name" value="Bac_DnaA_C"/>
    <property type="match status" value="1"/>
</dbReference>
<sequence>VDSFLTVAPVLPGFHSRFHTCGKDDRSRNVTQTTPNRNVDEVWDVDEVWEQCAAAVRSQVSEIVYQITFSSIRPSGIEDDEIVLTVPSSVTRDRIEGRYKNIIAETVAEATDDHLRPRIELRQAAEHDDELLGVVAFDHIGLTTEQPIVTTPIDDLHLSGNGHHATSLEADPLLVDTDTQPVRFTFDDFVIGTSNRFAHAAALAVAGEPAKHYNPLFIYGSAGLGKTHLLRAVSTYVTDQYPSLRVRYVSSEEFMNRFIEAIRNRTLPEFKQRYREVDVLLVDDVQFLAGKEGLQEEFFHTFNSIHQAGGQILLSSDRPPDKINTLEERLLSRFKMGLTTDIQPPDLETRLAILRKKGEEATNLNLLSEEVLVFIAENITNNIRELEGALTRITAYASLNQITATEELARTVLRDLVTSNKPRMITSEVILRHTSEMYGFSLVDLIGPSRRRPLVQARQIAMYVFRDLTDLSFPAIGREFGDRDHTTVIHAVNKIRTLILSRQEIYDQVTDLTAAIKTGD</sequence>
<evidence type="ECO:0000256" key="7">
    <source>
        <dbReference type="ARBA" id="ARBA00023125"/>
    </source>
</evidence>
<feature type="domain" description="Chromosomal replication initiator DnaA C-terminal" evidence="9">
    <location>
        <begin position="426"/>
        <end position="495"/>
    </location>
</feature>
<name>A0A381RXC2_9ZZZZ</name>
<keyword evidence="4" id="KW-0547">Nucleotide-binding</keyword>
<dbReference type="NCBIfam" id="TIGR00362">
    <property type="entry name" value="DnaA"/>
    <property type="match status" value="1"/>
</dbReference>
<keyword evidence="6" id="KW-0446">Lipid-binding</keyword>
<dbReference type="InterPro" id="IPR013159">
    <property type="entry name" value="DnaA_C"/>
</dbReference>
<evidence type="ECO:0000256" key="3">
    <source>
        <dbReference type="ARBA" id="ARBA00022705"/>
    </source>
</evidence>
<dbReference type="PROSITE" id="PS01008">
    <property type="entry name" value="DNAA"/>
    <property type="match status" value="1"/>
</dbReference>
<dbReference type="Pfam" id="PF11638">
    <property type="entry name" value="DnaA_N"/>
    <property type="match status" value="1"/>
</dbReference>
<keyword evidence="5" id="KW-0067">ATP-binding</keyword>
<dbReference type="InterPro" id="IPR018312">
    <property type="entry name" value="Chromosome_initiator_DnaA_CS"/>
</dbReference>
<feature type="non-terminal residue" evidence="10">
    <location>
        <position position="1"/>
    </location>
</feature>
<dbReference type="GO" id="GO:0003688">
    <property type="term" value="F:DNA replication origin binding"/>
    <property type="evidence" value="ECO:0007669"/>
    <property type="project" value="InterPro"/>
</dbReference>
<dbReference type="SMART" id="SM00382">
    <property type="entry name" value="AAA"/>
    <property type="match status" value="1"/>
</dbReference>
<dbReference type="GO" id="GO:0005524">
    <property type="term" value="F:ATP binding"/>
    <property type="evidence" value="ECO:0007669"/>
    <property type="project" value="UniProtKB-KW"/>
</dbReference>
<evidence type="ECO:0000259" key="8">
    <source>
        <dbReference type="SMART" id="SM00382"/>
    </source>
</evidence>
<evidence type="ECO:0008006" key="11">
    <source>
        <dbReference type="Google" id="ProtNLM"/>
    </source>
</evidence>
<protein>
    <recommendedName>
        <fullName evidence="11">Chromosomal replication initiator protein DnaA</fullName>
    </recommendedName>
</protein>
<feature type="domain" description="AAA+ ATPase" evidence="8">
    <location>
        <begin position="212"/>
        <end position="340"/>
    </location>
</feature>
<dbReference type="InterPro" id="IPR027417">
    <property type="entry name" value="P-loop_NTPase"/>
</dbReference>
<keyword evidence="2" id="KW-0963">Cytoplasm</keyword>
<dbReference type="AlphaFoldDB" id="A0A381RXC2"/>
<proteinExistence type="inferred from homology"/>
<dbReference type="InterPro" id="IPR003593">
    <property type="entry name" value="AAA+_ATPase"/>
</dbReference>
<dbReference type="EMBL" id="UINC01002361">
    <property type="protein sequence ID" value="SUZ95854.1"/>
    <property type="molecule type" value="Genomic_DNA"/>
</dbReference>
<dbReference type="InterPro" id="IPR001957">
    <property type="entry name" value="Chromosome_initiator_DnaA"/>
</dbReference>
<reference evidence="10" key="1">
    <citation type="submission" date="2018-05" db="EMBL/GenBank/DDBJ databases">
        <authorList>
            <person name="Lanie J.A."/>
            <person name="Ng W.-L."/>
            <person name="Kazmierczak K.M."/>
            <person name="Andrzejewski T.M."/>
            <person name="Davidsen T.M."/>
            <person name="Wayne K.J."/>
            <person name="Tettelin H."/>
            <person name="Glass J.I."/>
            <person name="Rusch D."/>
            <person name="Podicherti R."/>
            <person name="Tsui H.-C.T."/>
            <person name="Winkler M.E."/>
        </authorList>
    </citation>
    <scope>NUCLEOTIDE SEQUENCE</scope>
</reference>
<gene>
    <name evidence="10" type="ORF">METZ01_LOCUS48708</name>
</gene>
<dbReference type="GO" id="GO:0008289">
    <property type="term" value="F:lipid binding"/>
    <property type="evidence" value="ECO:0007669"/>
    <property type="project" value="UniProtKB-KW"/>
</dbReference>
<evidence type="ECO:0000256" key="5">
    <source>
        <dbReference type="ARBA" id="ARBA00022840"/>
    </source>
</evidence>
<dbReference type="Pfam" id="PF00308">
    <property type="entry name" value="Bac_DnaA"/>
    <property type="match status" value="1"/>
</dbReference>
<evidence type="ECO:0000256" key="1">
    <source>
        <dbReference type="ARBA" id="ARBA00006583"/>
    </source>
</evidence>
<dbReference type="GO" id="GO:0006275">
    <property type="term" value="P:regulation of DNA replication"/>
    <property type="evidence" value="ECO:0007669"/>
    <property type="project" value="InterPro"/>
</dbReference>
<dbReference type="InterPro" id="IPR038454">
    <property type="entry name" value="DnaA_N_sf"/>
</dbReference>
<dbReference type="Gene3D" id="3.30.300.180">
    <property type="match status" value="1"/>
</dbReference>
<dbReference type="Gene3D" id="1.10.8.60">
    <property type="match status" value="1"/>
</dbReference>
<dbReference type="InterPro" id="IPR020591">
    <property type="entry name" value="Chromosome_initiator_DnaA-like"/>
</dbReference>
<dbReference type="InterPro" id="IPR010921">
    <property type="entry name" value="Trp_repressor/repl_initiator"/>
</dbReference>
<keyword evidence="3" id="KW-0235">DNA replication</keyword>
<keyword evidence="7" id="KW-0238">DNA-binding</keyword>
<dbReference type="PRINTS" id="PR00051">
    <property type="entry name" value="DNAA"/>
</dbReference>
<dbReference type="PANTHER" id="PTHR30050:SF2">
    <property type="entry name" value="CHROMOSOMAL REPLICATION INITIATOR PROTEIN DNAA"/>
    <property type="match status" value="1"/>
</dbReference>
<accession>A0A381RXC2</accession>
<dbReference type="Gene3D" id="1.10.1750.10">
    <property type="match status" value="1"/>
</dbReference>
<evidence type="ECO:0000256" key="2">
    <source>
        <dbReference type="ARBA" id="ARBA00022490"/>
    </source>
</evidence>
<dbReference type="GO" id="GO:0005886">
    <property type="term" value="C:plasma membrane"/>
    <property type="evidence" value="ECO:0007669"/>
    <property type="project" value="TreeGrafter"/>
</dbReference>
<evidence type="ECO:0000313" key="10">
    <source>
        <dbReference type="EMBL" id="SUZ95854.1"/>
    </source>
</evidence>
<evidence type="ECO:0000259" key="9">
    <source>
        <dbReference type="SMART" id="SM00760"/>
    </source>
</evidence>
<dbReference type="InterPro" id="IPR013317">
    <property type="entry name" value="DnaA_dom"/>
</dbReference>
<evidence type="ECO:0000256" key="4">
    <source>
        <dbReference type="ARBA" id="ARBA00022741"/>
    </source>
</evidence>
<dbReference type="PANTHER" id="PTHR30050">
    <property type="entry name" value="CHROMOSOMAL REPLICATION INITIATOR PROTEIN DNAA"/>
    <property type="match status" value="1"/>
</dbReference>
<dbReference type="InterPro" id="IPR024633">
    <property type="entry name" value="DnaA_N_dom"/>
</dbReference>
<dbReference type="CDD" id="cd06571">
    <property type="entry name" value="Bac_DnaA_C"/>
    <property type="match status" value="1"/>
</dbReference>
<evidence type="ECO:0000256" key="6">
    <source>
        <dbReference type="ARBA" id="ARBA00023121"/>
    </source>
</evidence>
<dbReference type="Gene3D" id="3.40.50.300">
    <property type="entry name" value="P-loop containing nucleotide triphosphate hydrolases"/>
    <property type="match status" value="1"/>
</dbReference>
<dbReference type="SUPFAM" id="SSF52540">
    <property type="entry name" value="P-loop containing nucleoside triphosphate hydrolases"/>
    <property type="match status" value="1"/>
</dbReference>
<dbReference type="SMART" id="SM00760">
    <property type="entry name" value="Bac_DnaA_C"/>
    <property type="match status" value="1"/>
</dbReference>
<comment type="similarity">
    <text evidence="1">Belongs to the DnaA family.</text>
</comment>